<dbReference type="InterPro" id="IPR015955">
    <property type="entry name" value="Lactate_DH/Glyco_Ohase_4_C"/>
</dbReference>
<evidence type="ECO:0000256" key="8">
    <source>
        <dbReference type="PIRSR" id="PIRSR000102-1"/>
    </source>
</evidence>
<reference evidence="16" key="1">
    <citation type="submission" date="2016-05" db="EMBL/GenBank/DDBJ databases">
        <title>Comparative genomics of biotechnologically important yeasts.</title>
        <authorList>
            <consortium name="DOE Joint Genome Institute"/>
            <person name="Riley R."/>
            <person name="Haridas S."/>
            <person name="Wolfe K.H."/>
            <person name="Lopes M.R."/>
            <person name="Hittinger C.T."/>
            <person name="Goker M."/>
            <person name="Salamov A."/>
            <person name="Wisecaver J."/>
            <person name="Long T.M."/>
            <person name="Aerts A.L."/>
            <person name="Barry K."/>
            <person name="Choi C."/>
            <person name="Clum A."/>
            <person name="Coughlan A.Y."/>
            <person name="Deshpande S."/>
            <person name="Douglass A.P."/>
            <person name="Hanson S.J."/>
            <person name="Klenk H.-P."/>
            <person name="Labutti K."/>
            <person name="Lapidus A."/>
            <person name="Lindquist E."/>
            <person name="Lipzen A."/>
            <person name="Meier-Kolthoff J.P."/>
            <person name="Ohm R.A."/>
            <person name="Otillar R.P."/>
            <person name="Pangilinan J."/>
            <person name="Peng Y."/>
            <person name="Rokas A."/>
            <person name="Rosa C.A."/>
            <person name="Scheuner C."/>
            <person name="Sibirny A.A."/>
            <person name="Slot J.C."/>
            <person name="Stielow J.B."/>
            <person name="Sun H."/>
            <person name="Kurtzman C.P."/>
            <person name="Blackwell M."/>
            <person name="Grigoriev I.V."/>
            <person name="Jeffries T.W."/>
        </authorList>
    </citation>
    <scope>NUCLEOTIDE SEQUENCE [LARGE SCALE GENOMIC DNA]</scope>
    <source>
        <strain evidence="16">NRRL Y-2460</strain>
    </source>
</reference>
<evidence type="ECO:0000256" key="7">
    <source>
        <dbReference type="ARBA" id="ARBA00048313"/>
    </source>
</evidence>
<keyword evidence="5 11" id="KW-0560">Oxidoreductase</keyword>
<evidence type="ECO:0000256" key="11">
    <source>
        <dbReference type="RuleBase" id="RU003369"/>
    </source>
</evidence>
<evidence type="ECO:0000259" key="14">
    <source>
        <dbReference type="Pfam" id="PF02866"/>
    </source>
</evidence>
<feature type="domain" description="Lactate/malate dehydrogenase N-terminal" evidence="13">
    <location>
        <begin position="2"/>
        <end position="147"/>
    </location>
</feature>
<dbReference type="Pfam" id="PF02866">
    <property type="entry name" value="Ldh_1_C"/>
    <property type="match status" value="1"/>
</dbReference>
<evidence type="ECO:0000256" key="3">
    <source>
        <dbReference type="ARBA" id="ARBA00012995"/>
    </source>
</evidence>
<dbReference type="EMBL" id="KV454011">
    <property type="protein sequence ID" value="ODV98211.1"/>
    <property type="molecule type" value="Genomic_DNA"/>
</dbReference>
<dbReference type="PIRSF" id="PIRSF000102">
    <property type="entry name" value="Lac_mal_DH"/>
    <property type="match status" value="1"/>
</dbReference>
<feature type="binding site" evidence="10">
    <location>
        <position position="235"/>
    </location>
    <ligand>
        <name>NAD(+)</name>
        <dbReference type="ChEBI" id="CHEBI:57540"/>
    </ligand>
</feature>
<dbReference type="PANTHER" id="PTHR11540">
    <property type="entry name" value="MALATE AND LACTATE DEHYDROGENASE"/>
    <property type="match status" value="1"/>
</dbReference>
<dbReference type="GO" id="GO:0005829">
    <property type="term" value="C:cytosol"/>
    <property type="evidence" value="ECO:0007669"/>
    <property type="project" value="TreeGrafter"/>
</dbReference>
<dbReference type="EC" id="1.1.1.37" evidence="3 12"/>
<keyword evidence="16" id="KW-1185">Reference proteome</keyword>
<dbReference type="STRING" id="669874.A0A1E4U2I6"/>
<proteinExistence type="inferred from homology"/>
<dbReference type="NCBIfam" id="TIGR01772">
    <property type="entry name" value="MDH_euk_gproteo"/>
    <property type="match status" value="1"/>
</dbReference>
<evidence type="ECO:0000256" key="10">
    <source>
        <dbReference type="PIRSR" id="PIRSR000102-3"/>
    </source>
</evidence>
<dbReference type="CDD" id="cd01337">
    <property type="entry name" value="MDH_glyoxysomal_mitochondrial"/>
    <property type="match status" value="1"/>
</dbReference>
<dbReference type="InterPro" id="IPR001252">
    <property type="entry name" value="Malate_DH_AS"/>
</dbReference>
<dbReference type="Proteomes" id="UP000094236">
    <property type="component" value="Unassembled WGS sequence"/>
</dbReference>
<name>A0A1E4U2I6_PACTA</name>
<organism evidence="15 16">
    <name type="scientific">Pachysolen tannophilus NRRL Y-2460</name>
    <dbReference type="NCBI Taxonomy" id="669874"/>
    <lineage>
        <taxon>Eukaryota</taxon>
        <taxon>Fungi</taxon>
        <taxon>Dikarya</taxon>
        <taxon>Ascomycota</taxon>
        <taxon>Saccharomycotina</taxon>
        <taxon>Pichiomycetes</taxon>
        <taxon>Pachysolenaceae</taxon>
        <taxon>Pachysolen</taxon>
    </lineage>
</organism>
<dbReference type="PROSITE" id="PS00068">
    <property type="entry name" value="MDH"/>
    <property type="match status" value="1"/>
</dbReference>
<evidence type="ECO:0000256" key="6">
    <source>
        <dbReference type="ARBA" id="ARBA00023027"/>
    </source>
</evidence>
<protein>
    <recommendedName>
        <fullName evidence="3 12">Malate dehydrogenase</fullName>
        <ecNumber evidence="3 12">1.1.1.37</ecNumber>
    </recommendedName>
</protein>
<evidence type="ECO:0000259" key="13">
    <source>
        <dbReference type="Pfam" id="PF00056"/>
    </source>
</evidence>
<feature type="binding site" evidence="10">
    <location>
        <begin position="119"/>
        <end position="121"/>
    </location>
    <ligand>
        <name>NAD(+)</name>
        <dbReference type="ChEBI" id="CHEBI:57540"/>
    </ligand>
</feature>
<comment type="catalytic activity">
    <reaction evidence="7 12">
        <text>(S)-malate + NAD(+) = oxaloacetate + NADH + H(+)</text>
        <dbReference type="Rhea" id="RHEA:21432"/>
        <dbReference type="ChEBI" id="CHEBI:15378"/>
        <dbReference type="ChEBI" id="CHEBI:15589"/>
        <dbReference type="ChEBI" id="CHEBI:16452"/>
        <dbReference type="ChEBI" id="CHEBI:57540"/>
        <dbReference type="ChEBI" id="CHEBI:57945"/>
        <dbReference type="EC" id="1.1.1.37"/>
    </reaction>
</comment>
<evidence type="ECO:0000256" key="9">
    <source>
        <dbReference type="PIRSR" id="PIRSR000102-2"/>
    </source>
</evidence>
<dbReference type="AlphaFoldDB" id="A0A1E4U2I6"/>
<feature type="active site" description="Proton acceptor" evidence="8">
    <location>
        <position position="182"/>
    </location>
</feature>
<dbReference type="InterPro" id="IPR010097">
    <property type="entry name" value="Malate_DH_type1"/>
</dbReference>
<evidence type="ECO:0000256" key="12">
    <source>
        <dbReference type="RuleBase" id="RU003405"/>
    </source>
</evidence>
<feature type="binding site" evidence="9">
    <location>
        <position position="121"/>
    </location>
    <ligand>
        <name>substrate</name>
    </ligand>
</feature>
<dbReference type="InterPro" id="IPR036291">
    <property type="entry name" value="NAD(P)-bd_dom_sf"/>
</dbReference>
<dbReference type="FunFam" id="3.90.110.10:FF:000009">
    <property type="entry name" value="Malate dehydrogenase"/>
    <property type="match status" value="1"/>
</dbReference>
<feature type="domain" description="Lactate/malate dehydrogenase C-terminal" evidence="14">
    <location>
        <begin position="149"/>
        <end position="336"/>
    </location>
</feature>
<comment type="similarity">
    <text evidence="1">Belongs to the LDH/MDH superfamily. MDH type 1 family.</text>
</comment>
<dbReference type="GO" id="GO:0006099">
    <property type="term" value="P:tricarboxylic acid cycle"/>
    <property type="evidence" value="ECO:0007669"/>
    <property type="project" value="UniProtKB-KW"/>
</dbReference>
<evidence type="ECO:0000256" key="5">
    <source>
        <dbReference type="ARBA" id="ARBA00023002"/>
    </source>
</evidence>
<dbReference type="PANTHER" id="PTHR11540:SF16">
    <property type="entry name" value="MALATE DEHYDROGENASE, MITOCHONDRIAL"/>
    <property type="match status" value="1"/>
</dbReference>
<dbReference type="SUPFAM" id="SSF51735">
    <property type="entry name" value="NAD(P)-binding Rossmann-fold domains"/>
    <property type="match status" value="1"/>
</dbReference>
<feature type="binding site" evidence="10">
    <location>
        <position position="34"/>
    </location>
    <ligand>
        <name>NAD(+)</name>
        <dbReference type="ChEBI" id="CHEBI:57540"/>
    </ligand>
</feature>
<dbReference type="Gene3D" id="3.90.110.10">
    <property type="entry name" value="Lactate dehydrogenase/glycoside hydrolase, family 4, C-terminal"/>
    <property type="match status" value="1"/>
</dbReference>
<evidence type="ECO:0000256" key="2">
    <source>
        <dbReference type="ARBA" id="ARBA00011738"/>
    </source>
</evidence>
<dbReference type="OrthoDB" id="4069699at2759"/>
<sequence>MVKVAIFGAAGGIGQSLSLLVKLDQNVDELALYDVVNAPGVGQDLSHINTKAKLSSYLPENDGLAKSLENTDIVVIPAGVPRKPGMTRDDLFKINASIIRDLAEGIATYGKKDVFILVISNPVNSTVPMVAEVLKKFKVYNPKRLVGVTTLDLVRSNEFLKQMLPEDKIDSSNLFVPVIGGHSGDTIVPLFSIGCPEYYKKLSTEQRESLIHRVQYGGDEVVKAKKGMGSATLSMAYAGYRLTSSFIKTFKNEVSKEVAFIELNDQLKGAKEAKKIISEKYGGSHIDYFALPLILGKDGIEEVDYKILEQADEKEQEMIEIAVKQLEKNIVKGKNFISGIETSFSA</sequence>
<evidence type="ECO:0000313" key="15">
    <source>
        <dbReference type="EMBL" id="ODV98211.1"/>
    </source>
</evidence>
<feature type="binding site" evidence="10">
    <location>
        <begin position="8"/>
        <end position="14"/>
    </location>
    <ligand>
        <name>NAD(+)</name>
        <dbReference type="ChEBI" id="CHEBI:57540"/>
    </ligand>
</feature>
<feature type="binding site" evidence="9">
    <location>
        <position position="88"/>
    </location>
    <ligand>
        <name>substrate</name>
    </ligand>
</feature>
<dbReference type="InterPro" id="IPR001557">
    <property type="entry name" value="L-lactate/malate_DH"/>
</dbReference>
<accession>A0A1E4U2I6</accession>
<dbReference type="Pfam" id="PF00056">
    <property type="entry name" value="Ldh_1_N"/>
    <property type="match status" value="1"/>
</dbReference>
<keyword evidence="6 10" id="KW-0520">NAD</keyword>
<evidence type="ECO:0000313" key="16">
    <source>
        <dbReference type="Proteomes" id="UP000094236"/>
    </source>
</evidence>
<dbReference type="Gene3D" id="3.40.50.720">
    <property type="entry name" value="NAD(P)-binding Rossmann-like Domain"/>
    <property type="match status" value="1"/>
</dbReference>
<comment type="subunit">
    <text evidence="2">Homodimer.</text>
</comment>
<dbReference type="SUPFAM" id="SSF56327">
    <property type="entry name" value="LDH C-terminal domain-like"/>
    <property type="match status" value="1"/>
</dbReference>
<dbReference type="GO" id="GO:0030060">
    <property type="term" value="F:L-malate dehydrogenase (NAD+) activity"/>
    <property type="evidence" value="ECO:0007669"/>
    <property type="project" value="UniProtKB-EC"/>
</dbReference>
<dbReference type="InterPro" id="IPR001236">
    <property type="entry name" value="Lactate/malate_DH_N"/>
</dbReference>
<keyword evidence="4 12" id="KW-0816">Tricarboxylic acid cycle</keyword>
<feature type="binding site" evidence="9">
    <location>
        <position position="82"/>
    </location>
    <ligand>
        <name>substrate</name>
    </ligand>
</feature>
<feature type="binding site" evidence="10">
    <location>
        <position position="95"/>
    </location>
    <ligand>
        <name>NAD(+)</name>
        <dbReference type="ChEBI" id="CHEBI:57540"/>
    </ligand>
</feature>
<dbReference type="FunFam" id="3.40.50.720:FF:000013">
    <property type="entry name" value="Malate dehydrogenase"/>
    <property type="match status" value="1"/>
</dbReference>
<feature type="binding site" evidence="9">
    <location>
        <position position="155"/>
    </location>
    <ligand>
        <name>substrate</name>
    </ligand>
</feature>
<dbReference type="GO" id="GO:0006108">
    <property type="term" value="P:malate metabolic process"/>
    <property type="evidence" value="ECO:0007669"/>
    <property type="project" value="InterPro"/>
</dbReference>
<evidence type="ECO:0000256" key="4">
    <source>
        <dbReference type="ARBA" id="ARBA00022532"/>
    </source>
</evidence>
<dbReference type="InterPro" id="IPR022383">
    <property type="entry name" value="Lactate/malate_DH_C"/>
</dbReference>
<gene>
    <name evidence="15" type="ORF">PACTADRAFT_73807</name>
</gene>
<evidence type="ECO:0000256" key="1">
    <source>
        <dbReference type="ARBA" id="ARBA00008824"/>
    </source>
</evidence>